<protein>
    <recommendedName>
        <fullName evidence="6">WAT1-related protein</fullName>
    </recommendedName>
</protein>
<dbReference type="InterPro" id="IPR030184">
    <property type="entry name" value="WAT1-related"/>
</dbReference>
<dbReference type="EMBL" id="BTGU01000069">
    <property type="protein sequence ID" value="GMN57265.1"/>
    <property type="molecule type" value="Genomic_DNA"/>
</dbReference>
<dbReference type="GO" id="GO:0022857">
    <property type="term" value="F:transmembrane transporter activity"/>
    <property type="evidence" value="ECO:0007669"/>
    <property type="project" value="InterPro"/>
</dbReference>
<keyword evidence="10" id="KW-1185">Reference proteome</keyword>
<sequence>MPATSTSNTFHQAKLLCAVIFIQSIYAGLSIISMFALKEGMSHYVFVVYRMAIASAIIAPFAVVLDRKSRPKLTLSVLAKIILLSLFDPVLDQNLYCIGMKNTTATFTSAMCNMLPAFAFVMAWIFRLEVVNVRRLQSLAKVLGTIATVGGAMMMTLIKGPLLNLPWTRAKHRNFLSESADDEQDLIKGTLAIVISCTVLALVVEWRNNAVWSIQPDAKLLAAIYGGILSGVGYYILVAVTKEKGPVFYSAFNPLTTIIVAILASIIIAEQMYLGRVIGAVIIIGGLYLVLWGKSKDEGRSPPNSQVEPINDDTIDENRDIEGSRA</sequence>
<feature type="transmembrane region" description="Helical" evidence="6">
    <location>
        <begin position="218"/>
        <end position="241"/>
    </location>
</feature>
<proteinExistence type="inferred from homology"/>
<feature type="transmembrane region" description="Helical" evidence="6">
    <location>
        <begin position="273"/>
        <end position="293"/>
    </location>
</feature>
<evidence type="ECO:0000313" key="9">
    <source>
        <dbReference type="EMBL" id="GMN57265.1"/>
    </source>
</evidence>
<feature type="domain" description="EamA" evidence="8">
    <location>
        <begin position="19"/>
        <end position="150"/>
    </location>
</feature>
<gene>
    <name evidence="9" type="ORF">TIFTF001_026377</name>
</gene>
<keyword evidence="3 6" id="KW-0812">Transmembrane</keyword>
<evidence type="ECO:0000313" key="10">
    <source>
        <dbReference type="Proteomes" id="UP001187192"/>
    </source>
</evidence>
<feature type="transmembrane region" description="Helical" evidence="6">
    <location>
        <begin position="247"/>
        <end position="266"/>
    </location>
</feature>
<evidence type="ECO:0000256" key="7">
    <source>
        <dbReference type="SAM" id="MobiDB-lite"/>
    </source>
</evidence>
<evidence type="ECO:0000256" key="3">
    <source>
        <dbReference type="ARBA" id="ARBA00022692"/>
    </source>
</evidence>
<dbReference type="InterPro" id="IPR000620">
    <property type="entry name" value="EamA_dom"/>
</dbReference>
<keyword evidence="5 6" id="KW-0472">Membrane</keyword>
<dbReference type="AlphaFoldDB" id="A0AA88DLA2"/>
<comment type="similarity">
    <text evidence="2 6">Belongs to the drug/metabolite transporter (DMT) superfamily. Plant drug/metabolite exporter (P-DME) (TC 2.A.7.4) family.</text>
</comment>
<dbReference type="InterPro" id="IPR037185">
    <property type="entry name" value="EmrE-like"/>
</dbReference>
<feature type="compositionally biased region" description="Basic and acidic residues" evidence="7">
    <location>
        <begin position="316"/>
        <end position="326"/>
    </location>
</feature>
<keyword evidence="4 6" id="KW-1133">Transmembrane helix</keyword>
<dbReference type="PANTHER" id="PTHR31218">
    <property type="entry name" value="WAT1-RELATED PROTEIN"/>
    <property type="match status" value="1"/>
</dbReference>
<feature type="transmembrane region" description="Helical" evidence="6">
    <location>
        <begin position="43"/>
        <end position="65"/>
    </location>
</feature>
<accession>A0AA88DLA2</accession>
<name>A0AA88DLA2_FICCA</name>
<evidence type="ECO:0000256" key="6">
    <source>
        <dbReference type="RuleBase" id="RU363077"/>
    </source>
</evidence>
<feature type="transmembrane region" description="Helical" evidence="6">
    <location>
        <begin position="15"/>
        <end position="37"/>
    </location>
</feature>
<feature type="transmembrane region" description="Helical" evidence="6">
    <location>
        <begin position="138"/>
        <end position="158"/>
    </location>
</feature>
<comment type="subcellular location">
    <subcellularLocation>
        <location evidence="1 6">Membrane</location>
        <topology evidence="1 6">Multi-pass membrane protein</topology>
    </subcellularLocation>
</comment>
<dbReference type="Proteomes" id="UP001187192">
    <property type="component" value="Unassembled WGS sequence"/>
</dbReference>
<organism evidence="9 10">
    <name type="scientific">Ficus carica</name>
    <name type="common">Common fig</name>
    <dbReference type="NCBI Taxonomy" id="3494"/>
    <lineage>
        <taxon>Eukaryota</taxon>
        <taxon>Viridiplantae</taxon>
        <taxon>Streptophyta</taxon>
        <taxon>Embryophyta</taxon>
        <taxon>Tracheophyta</taxon>
        <taxon>Spermatophyta</taxon>
        <taxon>Magnoliopsida</taxon>
        <taxon>eudicotyledons</taxon>
        <taxon>Gunneridae</taxon>
        <taxon>Pentapetalae</taxon>
        <taxon>rosids</taxon>
        <taxon>fabids</taxon>
        <taxon>Rosales</taxon>
        <taxon>Moraceae</taxon>
        <taxon>Ficeae</taxon>
        <taxon>Ficus</taxon>
    </lineage>
</organism>
<feature type="region of interest" description="Disordered" evidence="7">
    <location>
        <begin position="297"/>
        <end position="326"/>
    </location>
</feature>
<evidence type="ECO:0000256" key="1">
    <source>
        <dbReference type="ARBA" id="ARBA00004141"/>
    </source>
</evidence>
<dbReference type="SUPFAM" id="SSF103481">
    <property type="entry name" value="Multidrug resistance efflux transporter EmrE"/>
    <property type="match status" value="2"/>
</dbReference>
<feature type="transmembrane region" description="Helical" evidence="6">
    <location>
        <begin position="103"/>
        <end position="126"/>
    </location>
</feature>
<reference evidence="9" key="1">
    <citation type="submission" date="2023-07" db="EMBL/GenBank/DDBJ databases">
        <title>draft genome sequence of fig (Ficus carica).</title>
        <authorList>
            <person name="Takahashi T."/>
            <person name="Nishimura K."/>
        </authorList>
    </citation>
    <scope>NUCLEOTIDE SEQUENCE</scope>
</reference>
<evidence type="ECO:0000259" key="8">
    <source>
        <dbReference type="Pfam" id="PF00892"/>
    </source>
</evidence>
<evidence type="ECO:0000256" key="4">
    <source>
        <dbReference type="ARBA" id="ARBA00022989"/>
    </source>
</evidence>
<evidence type="ECO:0000256" key="2">
    <source>
        <dbReference type="ARBA" id="ARBA00007635"/>
    </source>
</evidence>
<dbReference type="GO" id="GO:0016020">
    <property type="term" value="C:membrane"/>
    <property type="evidence" value="ECO:0007669"/>
    <property type="project" value="UniProtKB-SubCell"/>
</dbReference>
<dbReference type="Pfam" id="PF00892">
    <property type="entry name" value="EamA"/>
    <property type="match status" value="2"/>
</dbReference>
<feature type="domain" description="EamA" evidence="8">
    <location>
        <begin position="194"/>
        <end position="291"/>
    </location>
</feature>
<comment type="caution">
    <text evidence="9">The sequence shown here is derived from an EMBL/GenBank/DDBJ whole genome shotgun (WGS) entry which is preliminary data.</text>
</comment>
<evidence type="ECO:0000256" key="5">
    <source>
        <dbReference type="ARBA" id="ARBA00023136"/>
    </source>
</evidence>